<evidence type="ECO:0000313" key="2">
    <source>
        <dbReference type="EMBL" id="TGB14853.1"/>
    </source>
</evidence>
<dbReference type="OrthoDB" id="8957634at2"/>
<name>A0A4Z0HCP4_9ACTN</name>
<dbReference type="GO" id="GO:0004806">
    <property type="term" value="F:triacylglycerol lipase activity"/>
    <property type="evidence" value="ECO:0007669"/>
    <property type="project" value="TreeGrafter"/>
</dbReference>
<dbReference type="Gene3D" id="3.40.50.1820">
    <property type="entry name" value="alpha/beta hydrolase"/>
    <property type="match status" value="1"/>
</dbReference>
<keyword evidence="2" id="KW-0378">Hydrolase</keyword>
<dbReference type="InterPro" id="IPR029058">
    <property type="entry name" value="AB_hydrolase_fold"/>
</dbReference>
<feature type="domain" description="AB hydrolase-1" evidence="1">
    <location>
        <begin position="26"/>
        <end position="283"/>
    </location>
</feature>
<dbReference type="InterPro" id="IPR000073">
    <property type="entry name" value="AB_hydrolase_1"/>
</dbReference>
<protein>
    <submittedName>
        <fullName evidence="2">Alpha/beta fold hydrolase</fullName>
    </submittedName>
</protein>
<gene>
    <name evidence="2" type="ORF">E4099_07790</name>
</gene>
<dbReference type="InterPro" id="IPR050471">
    <property type="entry name" value="AB_hydrolase"/>
</dbReference>
<keyword evidence="3" id="KW-1185">Reference proteome</keyword>
<evidence type="ECO:0000313" key="3">
    <source>
        <dbReference type="Proteomes" id="UP000297948"/>
    </source>
</evidence>
<dbReference type="AlphaFoldDB" id="A0A4Z0HCP4"/>
<comment type="caution">
    <text evidence="2">The sequence shown here is derived from an EMBL/GenBank/DDBJ whole genome shotgun (WGS) entry which is preliminary data.</text>
</comment>
<dbReference type="SUPFAM" id="SSF53474">
    <property type="entry name" value="alpha/beta-Hydrolases"/>
    <property type="match status" value="1"/>
</dbReference>
<proteinExistence type="predicted"/>
<dbReference type="Pfam" id="PF00561">
    <property type="entry name" value="Abhydrolase_1"/>
    <property type="match status" value="1"/>
</dbReference>
<dbReference type="Proteomes" id="UP000297948">
    <property type="component" value="Unassembled WGS sequence"/>
</dbReference>
<accession>A0A4Z0HCP4</accession>
<organism evidence="2 3">
    <name type="scientific">Streptomyces palmae</name>
    <dbReference type="NCBI Taxonomy" id="1701085"/>
    <lineage>
        <taxon>Bacteria</taxon>
        <taxon>Bacillati</taxon>
        <taxon>Actinomycetota</taxon>
        <taxon>Actinomycetes</taxon>
        <taxon>Kitasatosporales</taxon>
        <taxon>Streptomycetaceae</taxon>
        <taxon>Streptomyces</taxon>
    </lineage>
</organism>
<dbReference type="EMBL" id="SRID01000046">
    <property type="protein sequence ID" value="TGB14853.1"/>
    <property type="molecule type" value="Genomic_DNA"/>
</dbReference>
<dbReference type="PANTHER" id="PTHR43433">
    <property type="entry name" value="HYDROLASE, ALPHA/BETA FOLD FAMILY PROTEIN"/>
    <property type="match status" value="1"/>
</dbReference>
<reference evidence="2 3" key="1">
    <citation type="submission" date="2019-03" db="EMBL/GenBank/DDBJ databases">
        <authorList>
            <person name="Gonzalez-Pimentel J.L."/>
        </authorList>
    </citation>
    <scope>NUCLEOTIDE SEQUENCE [LARGE SCALE GENOMIC DNA]</scope>
    <source>
        <strain evidence="2 3">JCM 31289</strain>
    </source>
</reference>
<dbReference type="PRINTS" id="PR00111">
    <property type="entry name" value="ABHYDROLASE"/>
</dbReference>
<dbReference type="PANTHER" id="PTHR43433:SF5">
    <property type="entry name" value="AB HYDROLASE-1 DOMAIN-CONTAINING PROTEIN"/>
    <property type="match status" value="1"/>
</dbReference>
<dbReference type="GO" id="GO:0046503">
    <property type="term" value="P:glycerolipid catabolic process"/>
    <property type="evidence" value="ECO:0007669"/>
    <property type="project" value="TreeGrafter"/>
</dbReference>
<dbReference type="RefSeq" id="WP_135338211.1">
    <property type="nucleotide sequence ID" value="NZ_JBHLTX010000028.1"/>
</dbReference>
<sequence>MTVDGQLVRVGDIELWTEQFGDPAHPPVLLIAGSMSQCLLWPDALVGELAAAGYRVIRYDHRDMGRSTTRDFATHPYTWAALRDDALGLLDALGIDRAHLVGHSAGGLLAQWIAADHPDRVDTLTVIGSSPLGEREGQVLVRALMGEEQPAGALPEPRPEFTAFYRTVMTSPPPSGRAETVDFQIEAARVLNGTALPFDEDAQRRLEEVLFDRARDPRATANHRLAGMAAPEFEPVGALERVQAPTLVIEGSHEPAKPGHGPLIAEAIRGARLLIVPDMGHLIAPETVEPLAGALIGHLASVRAGMR</sequence>
<evidence type="ECO:0000259" key="1">
    <source>
        <dbReference type="Pfam" id="PF00561"/>
    </source>
</evidence>